<keyword evidence="2" id="KW-1185">Reference proteome</keyword>
<dbReference type="AlphaFoldDB" id="A0A1M6TW68"/>
<dbReference type="Proteomes" id="UP000184082">
    <property type="component" value="Unassembled WGS sequence"/>
</dbReference>
<dbReference type="RefSeq" id="WP_159430034.1">
    <property type="nucleotide sequence ID" value="NZ_FRAJ01000037.1"/>
</dbReference>
<protein>
    <submittedName>
        <fullName evidence="1">Uncharacterized protein</fullName>
    </submittedName>
</protein>
<reference evidence="1 2" key="1">
    <citation type="submission" date="2016-11" db="EMBL/GenBank/DDBJ databases">
        <authorList>
            <person name="Jaros S."/>
            <person name="Januszkiewicz K."/>
            <person name="Wedrychowicz H."/>
        </authorList>
    </citation>
    <scope>NUCLEOTIDE SEQUENCE [LARGE SCALE GENOMIC DNA]</scope>
    <source>
        <strain evidence="1 2">DSM 14501</strain>
    </source>
</reference>
<gene>
    <name evidence="1" type="ORF">SAMN02745883_02451</name>
</gene>
<sequence length="52" mass="6362">MKKNFFITNKYNNKKNKFDTKEYKYLSNTFDTTTKTFAIITANRKNRIELFK</sequence>
<evidence type="ECO:0000313" key="1">
    <source>
        <dbReference type="EMBL" id="SHK61134.1"/>
    </source>
</evidence>
<accession>A0A1M6TW68</accession>
<name>A0A1M6TW68_9FIRM</name>
<dbReference type="EMBL" id="FRAJ01000037">
    <property type="protein sequence ID" value="SHK61134.1"/>
    <property type="molecule type" value="Genomic_DNA"/>
</dbReference>
<organism evidence="1 2">
    <name type="scientific">Caminicella sporogenes DSM 14501</name>
    <dbReference type="NCBI Taxonomy" id="1121266"/>
    <lineage>
        <taxon>Bacteria</taxon>
        <taxon>Bacillati</taxon>
        <taxon>Bacillota</taxon>
        <taxon>Clostridia</taxon>
        <taxon>Peptostreptococcales</taxon>
        <taxon>Caminicellaceae</taxon>
        <taxon>Caminicella</taxon>
    </lineage>
</organism>
<proteinExistence type="predicted"/>
<evidence type="ECO:0000313" key="2">
    <source>
        <dbReference type="Proteomes" id="UP000184082"/>
    </source>
</evidence>